<evidence type="ECO:0000313" key="2">
    <source>
        <dbReference type="Proteomes" id="UP000033411"/>
    </source>
</evidence>
<comment type="caution">
    <text evidence="1">The sequence shown here is derived from an EMBL/GenBank/DDBJ whole genome shotgun (WGS) entry which is preliminary data.</text>
</comment>
<protein>
    <submittedName>
        <fullName evidence="1">Uncharacterized protein</fullName>
    </submittedName>
</protein>
<keyword evidence="2" id="KW-1185">Reference proteome</keyword>
<dbReference type="Proteomes" id="UP000033411">
    <property type="component" value="Unassembled WGS sequence"/>
</dbReference>
<accession>A0A0F5QF93</accession>
<dbReference type="AlphaFoldDB" id="A0A0F5QF93"/>
<evidence type="ECO:0000313" key="1">
    <source>
        <dbReference type="EMBL" id="KKC39416.1"/>
    </source>
</evidence>
<proteinExistence type="predicted"/>
<dbReference type="STRING" id="1293439.WH87_04160"/>
<name>A0A0F5QF93_9HYPH</name>
<dbReference type="PATRIC" id="fig|1293439.3.peg.390"/>
<sequence>MEFDQIETNPGIWRPKMSREGNAFDVKSCVISHFGPHRSMPGRVTGVVRVEIEEQFMGNLTRYTLDLKVRTDIGEASDAEIRTALLSHAAHQLNKLKSRLVEHMPVAAE</sequence>
<organism evidence="1 2">
    <name type="scientific">Devosia epidermidihirudinis</name>
    <dbReference type="NCBI Taxonomy" id="1293439"/>
    <lineage>
        <taxon>Bacteria</taxon>
        <taxon>Pseudomonadati</taxon>
        <taxon>Pseudomonadota</taxon>
        <taxon>Alphaproteobacteria</taxon>
        <taxon>Hyphomicrobiales</taxon>
        <taxon>Devosiaceae</taxon>
        <taxon>Devosia</taxon>
    </lineage>
</organism>
<reference evidence="1 2" key="1">
    <citation type="submission" date="2015-03" db="EMBL/GenBank/DDBJ databases">
        <authorList>
            <person name="Lepp D."/>
            <person name="Hassan Y.I."/>
            <person name="Li X.-Z."/>
            <person name="Zhou T."/>
        </authorList>
    </citation>
    <scope>NUCLEOTIDE SEQUENCE [LARGE SCALE GENOMIC DNA]</scope>
    <source>
        <strain evidence="1 2">E84</strain>
    </source>
</reference>
<gene>
    <name evidence="1" type="ORF">WH87_04160</name>
</gene>
<dbReference type="EMBL" id="LANJ01000011">
    <property type="protein sequence ID" value="KKC39416.1"/>
    <property type="molecule type" value="Genomic_DNA"/>
</dbReference>